<evidence type="ECO:0000313" key="3">
    <source>
        <dbReference type="Proteomes" id="UP000237347"/>
    </source>
</evidence>
<dbReference type="Proteomes" id="UP000237347">
    <property type="component" value="Unassembled WGS sequence"/>
</dbReference>
<dbReference type="PANTHER" id="PTHR31472:SF13">
    <property type="entry name" value="OB DOMAIN-CONTAINING PROTEIN"/>
    <property type="match status" value="1"/>
</dbReference>
<dbReference type="InterPro" id="IPR012340">
    <property type="entry name" value="NA-bd_OB-fold"/>
</dbReference>
<reference evidence="2 3" key="1">
    <citation type="journal article" date="2018" name="Sci. Data">
        <title>The draft genome sequence of cork oak.</title>
        <authorList>
            <person name="Ramos A.M."/>
            <person name="Usie A."/>
            <person name="Barbosa P."/>
            <person name="Barros P.M."/>
            <person name="Capote T."/>
            <person name="Chaves I."/>
            <person name="Simoes F."/>
            <person name="Abreu I."/>
            <person name="Carrasquinho I."/>
            <person name="Faro C."/>
            <person name="Guimaraes J.B."/>
            <person name="Mendonca D."/>
            <person name="Nobrega F."/>
            <person name="Rodrigues L."/>
            <person name="Saibo N.J.M."/>
            <person name="Varela M.C."/>
            <person name="Egas C."/>
            <person name="Matos J."/>
            <person name="Miguel C.M."/>
            <person name="Oliveira M.M."/>
            <person name="Ricardo C.P."/>
            <person name="Goncalves S."/>
        </authorList>
    </citation>
    <scope>NUCLEOTIDE SEQUENCE [LARGE SCALE GENOMIC DNA]</scope>
    <source>
        <strain evidence="3">cv. HL8</strain>
    </source>
</reference>
<sequence>MATVATGNTNNTAVAKRKPVFIKVDQLKPGTSGHTLTVKVVSSKTVKATNNNKPGRSTMLLSRPLHPTRIAECLVGDETATIVFTARNDQGPLLKGEVVWLKWLWVVVAGFCWRSPVFSLVLLGSGLLRLGDEFGGDRRGSRQGLGFAFGRHGSQRVMAGLGLGSDL</sequence>
<comment type="caution">
    <text evidence="2">The sequence shown here is derived from an EMBL/GenBank/DDBJ whole genome shotgun (WGS) entry which is preliminary data.</text>
</comment>
<dbReference type="EMBL" id="PKMF04000050">
    <property type="protein sequence ID" value="KAK7854949.1"/>
    <property type="molecule type" value="Genomic_DNA"/>
</dbReference>
<proteinExistence type="predicted"/>
<organism evidence="2 3">
    <name type="scientific">Quercus suber</name>
    <name type="common">Cork oak</name>
    <dbReference type="NCBI Taxonomy" id="58331"/>
    <lineage>
        <taxon>Eukaryota</taxon>
        <taxon>Viridiplantae</taxon>
        <taxon>Streptophyta</taxon>
        <taxon>Embryophyta</taxon>
        <taxon>Tracheophyta</taxon>
        <taxon>Spermatophyta</taxon>
        <taxon>Magnoliopsida</taxon>
        <taxon>eudicotyledons</taxon>
        <taxon>Gunneridae</taxon>
        <taxon>Pentapetalae</taxon>
        <taxon>rosids</taxon>
        <taxon>fabids</taxon>
        <taxon>Fagales</taxon>
        <taxon>Fagaceae</taxon>
        <taxon>Quercus</taxon>
    </lineage>
</organism>
<dbReference type="Pfam" id="PF21473">
    <property type="entry name" value="OB_Ssb-like"/>
    <property type="match status" value="1"/>
</dbReference>
<feature type="domain" description="Single-stranded DNA binding protein Ssb-like OB fold" evidence="1">
    <location>
        <begin position="27"/>
        <end position="99"/>
    </location>
</feature>
<keyword evidence="3" id="KW-1185">Reference proteome</keyword>
<dbReference type="InterPro" id="IPR048970">
    <property type="entry name" value="OB_Ssb-like"/>
</dbReference>
<evidence type="ECO:0000259" key="1">
    <source>
        <dbReference type="Pfam" id="PF21473"/>
    </source>
</evidence>
<accession>A0AAW0LU52</accession>
<gene>
    <name evidence="2" type="ORF">CFP56_030166</name>
</gene>
<dbReference type="PANTHER" id="PTHR31472">
    <property type="entry name" value="OS05G0244600 PROTEIN"/>
    <property type="match status" value="1"/>
</dbReference>
<dbReference type="Gene3D" id="2.40.50.140">
    <property type="entry name" value="Nucleic acid-binding proteins"/>
    <property type="match status" value="1"/>
</dbReference>
<dbReference type="AlphaFoldDB" id="A0AAW0LU52"/>
<dbReference type="SUPFAM" id="SSF50249">
    <property type="entry name" value="Nucleic acid-binding proteins"/>
    <property type="match status" value="1"/>
</dbReference>
<protein>
    <recommendedName>
        <fullName evidence="1">Single-stranded DNA binding protein Ssb-like OB fold domain-containing protein</fullName>
    </recommendedName>
</protein>
<evidence type="ECO:0000313" key="2">
    <source>
        <dbReference type="EMBL" id="KAK7854949.1"/>
    </source>
</evidence>
<name>A0AAW0LU52_QUESU</name>